<dbReference type="GO" id="GO:0009279">
    <property type="term" value="C:cell outer membrane"/>
    <property type="evidence" value="ECO:0007669"/>
    <property type="project" value="UniProtKB-SubCell"/>
</dbReference>
<evidence type="ECO:0000256" key="4">
    <source>
        <dbReference type="ARBA" id="ARBA00022692"/>
    </source>
</evidence>
<dbReference type="AlphaFoldDB" id="A0A5R9KS12"/>
<protein>
    <submittedName>
        <fullName evidence="13">TonB-dependent receptor</fullName>
    </submittedName>
</protein>
<keyword evidence="2 8" id="KW-0813">Transport</keyword>
<dbReference type="PANTHER" id="PTHR30069">
    <property type="entry name" value="TONB-DEPENDENT OUTER MEMBRANE RECEPTOR"/>
    <property type="match status" value="1"/>
</dbReference>
<dbReference type="Proteomes" id="UP000306402">
    <property type="component" value="Unassembled WGS sequence"/>
</dbReference>
<dbReference type="GO" id="GO:0044718">
    <property type="term" value="P:siderophore transmembrane transport"/>
    <property type="evidence" value="ECO:0007669"/>
    <property type="project" value="TreeGrafter"/>
</dbReference>
<evidence type="ECO:0000256" key="10">
    <source>
        <dbReference type="SAM" id="SignalP"/>
    </source>
</evidence>
<dbReference type="InterPro" id="IPR037066">
    <property type="entry name" value="Plug_dom_sf"/>
</dbReference>
<gene>
    <name evidence="13" type="ORF">FEN17_20220</name>
</gene>
<dbReference type="InterPro" id="IPR000531">
    <property type="entry name" value="Beta-barrel_TonB"/>
</dbReference>
<keyword evidence="10" id="KW-0732">Signal</keyword>
<evidence type="ECO:0000256" key="1">
    <source>
        <dbReference type="ARBA" id="ARBA00004571"/>
    </source>
</evidence>
<dbReference type="GO" id="GO:0015344">
    <property type="term" value="F:siderophore uptake transmembrane transporter activity"/>
    <property type="evidence" value="ECO:0007669"/>
    <property type="project" value="TreeGrafter"/>
</dbReference>
<dbReference type="SUPFAM" id="SSF56935">
    <property type="entry name" value="Porins"/>
    <property type="match status" value="1"/>
</dbReference>
<dbReference type="InterPro" id="IPR008969">
    <property type="entry name" value="CarboxyPept-like_regulatory"/>
</dbReference>
<feature type="chain" id="PRO_5024466259" evidence="10">
    <location>
        <begin position="19"/>
        <end position="753"/>
    </location>
</feature>
<name>A0A5R9KS12_9BACT</name>
<proteinExistence type="inferred from homology"/>
<evidence type="ECO:0000256" key="9">
    <source>
        <dbReference type="RuleBase" id="RU003357"/>
    </source>
</evidence>
<keyword evidence="6 8" id="KW-0472">Membrane</keyword>
<dbReference type="Pfam" id="PF00593">
    <property type="entry name" value="TonB_dep_Rec_b-barrel"/>
    <property type="match status" value="1"/>
</dbReference>
<evidence type="ECO:0000259" key="11">
    <source>
        <dbReference type="Pfam" id="PF00593"/>
    </source>
</evidence>
<evidence type="ECO:0000256" key="5">
    <source>
        <dbReference type="ARBA" id="ARBA00023077"/>
    </source>
</evidence>
<keyword evidence="13" id="KW-0675">Receptor</keyword>
<dbReference type="Gene3D" id="2.40.170.20">
    <property type="entry name" value="TonB-dependent receptor, beta-barrel domain"/>
    <property type="match status" value="1"/>
</dbReference>
<keyword evidence="7 8" id="KW-0998">Cell outer membrane</keyword>
<evidence type="ECO:0000256" key="7">
    <source>
        <dbReference type="ARBA" id="ARBA00023237"/>
    </source>
</evidence>
<sequence length="753" mass="84179">MKTRILLIFCLISVQTFAQHTLSGKIILDGQSETAFGASVYINELKVGTTADTSGRYQLTGIPTGTYTIRVSYISMPTVTEKNVRINQDLVKNFTLKPGANALDEVVVTGTMREVSKLDSPVPVDIITSKFIYKNPVPSIFEGLSYVNGVRPQLNCNVCNTGDIHMNGLEGPYTMVLIDGMPIVSGLSTVYGLSGIPNSLIDRVEIVKGPASTLYGSEAVGGLVNIITKNPSKAPVFSADMFSTTWRDYNVDLGVKFIAGKNASSLLGVSYFNYQNPIDNNKDGFTDLTLQNRISIFNKWSFNLKNNRQANIAARYYYEDRWGGDMRWNKSFRTGDQIYGESIYTKRFEVLGSYQLPVSEKVTLQYSFSSHNQNSAYGHIPFLADQRIAFAQFLWDKEIGKHNLLIGTPFRYTFYNDNTTATKEFDGRDRADKILLPGIFIQDEIKVGPHAVLLGARYDYNSRHGSIFTPRAAYKYKFNQTDVVRLNVGRGFRIVNLFTEDHAALTGARQVIVKEALNPEQSWNANLNVVKKIVTGNSFVGLDASLFYTHFTNRILPDYDTNPNQIIYDNLDGYAVSKGVSLNVDFNFAFPLKIIAGGTYMENFQKENGVRFRPVLTEKFTGVWAISYEMQRAGVSFDYTGNVYGPMRLPVLGPTDPRAKNSPVWSLQNIQITKKWRNGLEIYGGIKNLLNFTPPANSIARSNDPFDKNVKFGSDGQVIATPDNPYALTFDPSYVYAPNQGIRGFAGMRYTLR</sequence>
<keyword evidence="3 8" id="KW-1134">Transmembrane beta strand</keyword>
<evidence type="ECO:0000313" key="14">
    <source>
        <dbReference type="Proteomes" id="UP000306402"/>
    </source>
</evidence>
<evidence type="ECO:0000256" key="2">
    <source>
        <dbReference type="ARBA" id="ARBA00022448"/>
    </source>
</evidence>
<evidence type="ECO:0000313" key="13">
    <source>
        <dbReference type="EMBL" id="TLU98919.1"/>
    </source>
</evidence>
<dbReference type="SUPFAM" id="SSF49464">
    <property type="entry name" value="Carboxypeptidase regulatory domain-like"/>
    <property type="match status" value="1"/>
</dbReference>
<dbReference type="PANTHER" id="PTHR30069:SF57">
    <property type="entry name" value="TONB-DEPENDENT RECEPTOR"/>
    <property type="match status" value="1"/>
</dbReference>
<feature type="signal peptide" evidence="10">
    <location>
        <begin position="1"/>
        <end position="18"/>
    </location>
</feature>
<dbReference type="Gene3D" id="2.60.40.1120">
    <property type="entry name" value="Carboxypeptidase-like, regulatory domain"/>
    <property type="match status" value="1"/>
</dbReference>
<feature type="domain" description="TonB-dependent receptor plug" evidence="12">
    <location>
        <begin position="117"/>
        <end position="222"/>
    </location>
</feature>
<reference evidence="13 14" key="1">
    <citation type="submission" date="2019-05" db="EMBL/GenBank/DDBJ databases">
        <authorList>
            <person name="Qu J.-H."/>
        </authorList>
    </citation>
    <scope>NUCLEOTIDE SEQUENCE [LARGE SCALE GENOMIC DNA]</scope>
    <source>
        <strain evidence="13 14">T17</strain>
    </source>
</reference>
<dbReference type="InterPro" id="IPR036942">
    <property type="entry name" value="Beta-barrel_TonB_sf"/>
</dbReference>
<dbReference type="InterPro" id="IPR012910">
    <property type="entry name" value="Plug_dom"/>
</dbReference>
<dbReference type="InterPro" id="IPR039426">
    <property type="entry name" value="TonB-dep_rcpt-like"/>
</dbReference>
<evidence type="ECO:0000256" key="3">
    <source>
        <dbReference type="ARBA" id="ARBA00022452"/>
    </source>
</evidence>
<keyword evidence="4 8" id="KW-0812">Transmembrane</keyword>
<dbReference type="Gene3D" id="2.170.130.10">
    <property type="entry name" value="TonB-dependent receptor, plug domain"/>
    <property type="match status" value="1"/>
</dbReference>
<keyword evidence="5 9" id="KW-0798">TonB box</keyword>
<dbReference type="EMBL" id="VCEJ01000005">
    <property type="protein sequence ID" value="TLU98919.1"/>
    <property type="molecule type" value="Genomic_DNA"/>
</dbReference>
<comment type="caution">
    <text evidence="13">The sequence shown here is derived from an EMBL/GenBank/DDBJ whole genome shotgun (WGS) entry which is preliminary data.</text>
</comment>
<dbReference type="OrthoDB" id="1109239at2"/>
<dbReference type="Pfam" id="PF13715">
    <property type="entry name" value="CarbopepD_reg_2"/>
    <property type="match status" value="1"/>
</dbReference>
<evidence type="ECO:0000256" key="8">
    <source>
        <dbReference type="PROSITE-ProRule" id="PRU01360"/>
    </source>
</evidence>
<dbReference type="RefSeq" id="WP_138367209.1">
    <property type="nucleotide sequence ID" value="NZ_VCEJ01000005.1"/>
</dbReference>
<comment type="similarity">
    <text evidence="8 9">Belongs to the TonB-dependent receptor family.</text>
</comment>
<accession>A0A5R9KS12</accession>
<keyword evidence="14" id="KW-1185">Reference proteome</keyword>
<dbReference type="Pfam" id="PF07715">
    <property type="entry name" value="Plug"/>
    <property type="match status" value="1"/>
</dbReference>
<organism evidence="13 14">
    <name type="scientific">Dyadobacter luticola</name>
    <dbReference type="NCBI Taxonomy" id="1979387"/>
    <lineage>
        <taxon>Bacteria</taxon>
        <taxon>Pseudomonadati</taxon>
        <taxon>Bacteroidota</taxon>
        <taxon>Cytophagia</taxon>
        <taxon>Cytophagales</taxon>
        <taxon>Spirosomataceae</taxon>
        <taxon>Dyadobacter</taxon>
    </lineage>
</organism>
<evidence type="ECO:0000256" key="6">
    <source>
        <dbReference type="ARBA" id="ARBA00023136"/>
    </source>
</evidence>
<comment type="subcellular location">
    <subcellularLocation>
        <location evidence="1 8">Cell outer membrane</location>
        <topology evidence="1 8">Multi-pass membrane protein</topology>
    </subcellularLocation>
</comment>
<dbReference type="PROSITE" id="PS52016">
    <property type="entry name" value="TONB_DEPENDENT_REC_3"/>
    <property type="match status" value="1"/>
</dbReference>
<feature type="domain" description="TonB-dependent receptor-like beta-barrel" evidence="11">
    <location>
        <begin position="269"/>
        <end position="689"/>
    </location>
</feature>
<evidence type="ECO:0000259" key="12">
    <source>
        <dbReference type="Pfam" id="PF07715"/>
    </source>
</evidence>